<dbReference type="InterPro" id="IPR003593">
    <property type="entry name" value="AAA+_ATPase"/>
</dbReference>
<dbReference type="SUPFAM" id="SSF55785">
    <property type="entry name" value="PYP-like sensor domain (PAS domain)"/>
    <property type="match status" value="1"/>
</dbReference>
<keyword evidence="4" id="KW-0238">DNA-binding</keyword>
<keyword evidence="2" id="KW-0067">ATP-binding</keyword>
<evidence type="ECO:0000256" key="3">
    <source>
        <dbReference type="ARBA" id="ARBA00023015"/>
    </source>
</evidence>
<protein>
    <submittedName>
        <fullName evidence="9">PAS modulated sigma54 specific transcriptional regulator, Fis family</fullName>
    </submittedName>
</protein>
<dbReference type="Proteomes" id="UP000000378">
    <property type="component" value="Chromosome"/>
</dbReference>
<dbReference type="InterPro" id="IPR025662">
    <property type="entry name" value="Sigma_54_int_dom_ATP-bd_1"/>
</dbReference>
<dbReference type="eggNOG" id="COG3829">
    <property type="taxonomic scope" value="Bacteria"/>
</dbReference>
<dbReference type="PROSITE" id="PS00688">
    <property type="entry name" value="SIGMA54_INTERACT_3"/>
    <property type="match status" value="1"/>
</dbReference>
<dbReference type="SMART" id="SM00382">
    <property type="entry name" value="AAA"/>
    <property type="match status" value="1"/>
</dbReference>
<name>D7CMS1_SYNLT</name>
<keyword evidence="3" id="KW-0805">Transcription regulation</keyword>
<dbReference type="PRINTS" id="PR01590">
    <property type="entry name" value="HTHFIS"/>
</dbReference>
<dbReference type="PROSITE" id="PS00675">
    <property type="entry name" value="SIGMA54_INTERACT_1"/>
    <property type="match status" value="1"/>
</dbReference>
<dbReference type="Pfam" id="PF25601">
    <property type="entry name" value="AAA_lid_14"/>
    <property type="match status" value="1"/>
</dbReference>
<feature type="domain" description="PAS" evidence="8">
    <location>
        <begin position="23"/>
        <end position="52"/>
    </location>
</feature>
<dbReference type="AlphaFoldDB" id="D7CMS1"/>
<dbReference type="GO" id="GO:0043565">
    <property type="term" value="F:sequence-specific DNA binding"/>
    <property type="evidence" value="ECO:0007669"/>
    <property type="project" value="InterPro"/>
</dbReference>
<evidence type="ECO:0000256" key="1">
    <source>
        <dbReference type="ARBA" id="ARBA00022741"/>
    </source>
</evidence>
<dbReference type="Gene3D" id="1.10.8.60">
    <property type="match status" value="1"/>
</dbReference>
<evidence type="ECO:0000256" key="2">
    <source>
        <dbReference type="ARBA" id="ARBA00022840"/>
    </source>
</evidence>
<dbReference type="InterPro" id="IPR058031">
    <property type="entry name" value="AAA_lid_NorR"/>
</dbReference>
<dbReference type="Gene3D" id="1.10.10.60">
    <property type="entry name" value="Homeodomain-like"/>
    <property type="match status" value="1"/>
</dbReference>
<dbReference type="SUPFAM" id="SSF52540">
    <property type="entry name" value="P-loop containing nucleoside triphosphate hydrolases"/>
    <property type="match status" value="1"/>
</dbReference>
<dbReference type="KEGG" id="slp:Slip_1233"/>
<dbReference type="PANTHER" id="PTHR32071">
    <property type="entry name" value="TRANSCRIPTIONAL REGULATORY PROTEIN"/>
    <property type="match status" value="1"/>
</dbReference>
<evidence type="ECO:0000256" key="6">
    <source>
        <dbReference type="ARBA" id="ARBA00023163"/>
    </source>
</evidence>
<organism evidence="9 10">
    <name type="scientific">Syntrophothermus lipocalidus (strain DSM 12680 / TGB-C1)</name>
    <dbReference type="NCBI Taxonomy" id="643648"/>
    <lineage>
        <taxon>Bacteria</taxon>
        <taxon>Bacillati</taxon>
        <taxon>Bacillota</taxon>
        <taxon>Clostridia</taxon>
        <taxon>Eubacteriales</taxon>
        <taxon>Syntrophomonadaceae</taxon>
        <taxon>Syntrophothermus</taxon>
    </lineage>
</organism>
<evidence type="ECO:0000256" key="5">
    <source>
        <dbReference type="ARBA" id="ARBA00023159"/>
    </source>
</evidence>
<feature type="domain" description="Sigma-54 factor interaction" evidence="7">
    <location>
        <begin position="144"/>
        <end position="375"/>
    </location>
</feature>
<dbReference type="FunFam" id="1.10.8.60:FF:000014">
    <property type="entry name" value="DNA-binding transcriptional regulator NtrC"/>
    <property type="match status" value="1"/>
</dbReference>
<dbReference type="CDD" id="cd00009">
    <property type="entry name" value="AAA"/>
    <property type="match status" value="1"/>
</dbReference>
<dbReference type="CDD" id="cd00130">
    <property type="entry name" value="PAS"/>
    <property type="match status" value="1"/>
</dbReference>
<proteinExistence type="predicted"/>
<dbReference type="SUPFAM" id="SSF46689">
    <property type="entry name" value="Homeodomain-like"/>
    <property type="match status" value="1"/>
</dbReference>
<keyword evidence="5" id="KW-0010">Activator</keyword>
<reference evidence="9 10" key="2">
    <citation type="journal article" date="2010" name="Stand. Genomic Sci.">
        <title>Complete genome sequence of Syntrophothermus lipocalidus type strain (TGB-C1).</title>
        <authorList>
            <person name="Djao O.D."/>
            <person name="Zhang X."/>
            <person name="Lucas S."/>
            <person name="Lapidus A."/>
            <person name="Del Rio T.G."/>
            <person name="Nolan M."/>
            <person name="Tice H."/>
            <person name="Cheng J.F."/>
            <person name="Han C."/>
            <person name="Tapia R."/>
            <person name="Goodwin L."/>
            <person name="Pitluck S."/>
            <person name="Liolios K."/>
            <person name="Ivanova N."/>
            <person name="Mavromatis K."/>
            <person name="Mikhailova N."/>
            <person name="Ovchinnikova G."/>
            <person name="Pati A."/>
            <person name="Brambilla E."/>
            <person name="Chen A."/>
            <person name="Palaniappan K."/>
            <person name="Land M."/>
            <person name="Hauser L."/>
            <person name="Chang Y.J."/>
            <person name="Jeffries C.D."/>
            <person name="Rohde M."/>
            <person name="Sikorski J."/>
            <person name="Spring S."/>
            <person name="Goker M."/>
            <person name="Detter J.C."/>
            <person name="Woyke T."/>
            <person name="Bristow J."/>
            <person name="Eisen J.A."/>
            <person name="Markowitz V."/>
            <person name="Hugenholtz P."/>
            <person name="Kyrpides N.C."/>
            <person name="Klenk H.P."/>
        </authorList>
    </citation>
    <scope>NUCLEOTIDE SEQUENCE [LARGE SCALE GENOMIC DNA]</scope>
    <source>
        <strain evidence="10">DSM 12680 / TGB-C1</strain>
    </source>
</reference>
<evidence type="ECO:0000313" key="9">
    <source>
        <dbReference type="EMBL" id="ADI02006.1"/>
    </source>
</evidence>
<gene>
    <name evidence="9" type="ordered locus">Slip_1233</name>
</gene>
<dbReference type="OrthoDB" id="9765164at2"/>
<dbReference type="GO" id="GO:0005524">
    <property type="term" value="F:ATP binding"/>
    <property type="evidence" value="ECO:0007669"/>
    <property type="project" value="UniProtKB-KW"/>
</dbReference>
<dbReference type="RefSeq" id="WP_013175408.1">
    <property type="nucleotide sequence ID" value="NC_014220.1"/>
</dbReference>
<dbReference type="Pfam" id="PF02954">
    <property type="entry name" value="HTH_8"/>
    <property type="match status" value="1"/>
</dbReference>
<dbReference type="HOGENOM" id="CLU_000445_8_1_9"/>
<keyword evidence="1" id="KW-0547">Nucleotide-binding</keyword>
<dbReference type="InterPro" id="IPR027417">
    <property type="entry name" value="P-loop_NTPase"/>
</dbReference>
<dbReference type="InterPro" id="IPR025944">
    <property type="entry name" value="Sigma_54_int_dom_CS"/>
</dbReference>
<dbReference type="Gene3D" id="3.30.450.20">
    <property type="entry name" value="PAS domain"/>
    <property type="match status" value="1"/>
</dbReference>
<dbReference type="EMBL" id="CP002048">
    <property type="protein sequence ID" value="ADI02006.1"/>
    <property type="molecule type" value="Genomic_DNA"/>
</dbReference>
<dbReference type="Gene3D" id="3.40.50.300">
    <property type="entry name" value="P-loop containing nucleotide triphosphate hydrolases"/>
    <property type="match status" value="1"/>
</dbReference>
<evidence type="ECO:0000256" key="4">
    <source>
        <dbReference type="ARBA" id="ARBA00023125"/>
    </source>
</evidence>
<dbReference type="Pfam" id="PF00158">
    <property type="entry name" value="Sigma54_activat"/>
    <property type="match status" value="1"/>
</dbReference>
<dbReference type="InterPro" id="IPR002197">
    <property type="entry name" value="HTH_Fis"/>
</dbReference>
<dbReference type="PROSITE" id="PS50045">
    <property type="entry name" value="SIGMA54_INTERACT_4"/>
    <property type="match status" value="1"/>
</dbReference>
<dbReference type="InterPro" id="IPR002078">
    <property type="entry name" value="Sigma_54_int"/>
</dbReference>
<evidence type="ECO:0000259" key="7">
    <source>
        <dbReference type="PROSITE" id="PS50045"/>
    </source>
</evidence>
<dbReference type="InterPro" id="IPR009057">
    <property type="entry name" value="Homeodomain-like_sf"/>
</dbReference>
<keyword evidence="10" id="KW-1185">Reference proteome</keyword>
<dbReference type="PROSITE" id="PS50112">
    <property type="entry name" value="PAS"/>
    <property type="match status" value="1"/>
</dbReference>
<dbReference type="GO" id="GO:0006355">
    <property type="term" value="P:regulation of DNA-templated transcription"/>
    <property type="evidence" value="ECO:0007669"/>
    <property type="project" value="InterPro"/>
</dbReference>
<reference evidence="10" key="1">
    <citation type="journal article" date="2010" name="Stand. Genomic Sci.">
        <title>Complete genome sequence of Syntrophothermus lipocalidus type strain (TGB-C1T).</title>
        <authorList>
            <consortium name="US DOE Joint Genome Institute (JGI-PGF)"/>
            <person name="Djao O."/>
            <person name="Zhang X."/>
            <person name="Lucas S."/>
            <person name="Lapidus A."/>
            <person name="Glavina Del Rio T."/>
            <person name="Nolan M."/>
            <person name="Tice H."/>
            <person name="Cheng J."/>
            <person name="Han C."/>
            <person name="Tapia R."/>
            <person name="Goodwin L."/>
            <person name="Pitluck S."/>
            <person name="Liolios K."/>
            <person name="Ivanova N."/>
            <person name="Mavromatis K."/>
            <person name="Mikhailova N."/>
            <person name="Ovchinnikova G."/>
            <person name="Pati A."/>
            <person name="Brambilla E."/>
            <person name="Chen A."/>
            <person name="Palaniappan K."/>
            <person name="Land M."/>
            <person name="Hauser L."/>
            <person name="Chang Y."/>
            <person name="Jeffries C."/>
            <person name="Rohde M."/>
            <person name="Sikorski J."/>
            <person name="Spring S."/>
            <person name="Goker M."/>
            <person name="Detter J."/>
            <person name="Woyke T."/>
            <person name="Bristow J."/>
            <person name="Eisen J."/>
            <person name="Markowitz V."/>
            <person name="Hugenholtz P."/>
            <person name="Kyrpides N."/>
            <person name="Klenk H."/>
        </authorList>
    </citation>
    <scope>NUCLEOTIDE SEQUENCE [LARGE SCALE GENOMIC DNA]</scope>
    <source>
        <strain evidence="10">DSM 12680 / TGB-C1</strain>
    </source>
</reference>
<dbReference type="PROSITE" id="PS00676">
    <property type="entry name" value="SIGMA54_INTERACT_2"/>
    <property type="match status" value="1"/>
</dbReference>
<dbReference type="InterPro" id="IPR025943">
    <property type="entry name" value="Sigma_54_int_dom_ATP-bd_2"/>
</dbReference>
<evidence type="ECO:0000259" key="8">
    <source>
        <dbReference type="PROSITE" id="PS50112"/>
    </source>
</evidence>
<sequence>MEPLDTGLGVIELLTENPSICAIVVDQKGTVVSVNSTYLRVLQKSKEEVVGKYIGDVTPNTRTLVVLRTGKGVVGYDWSINGYNMIACALPLISNQTVVGCFAFSLFMDIWDAKDLVENLMFELNSYRNEVRNLYSAHYTFASIIGSSPKMQNVKFLAQQAALHSSTTVLITGESGTGKELFAHAIHNCSQRSRLPFVRVNCAAIPESLLEAELFGYVEGAYTGARKGGNLGKFELANGGTVFLDEIGEMPLSMQSKLLVVLQEKEFEKLGGSRPVRVNVRVTAATNCDLEAKVKQNGFREDLYYRLNVLRLEIPPLRERREDIPELVYHFIDKLNARLKTKVNEISTRAMQMLSNYHWPGNVRELENTLERAMILADMQGGNILEPSHLPLPHDNRNGTFPNGNAFQDGDAHRTLKTALEEFEKEYIANTLKNTGYDKEKAAKALGIDVSWLYKKLKKHNITARAN</sequence>
<dbReference type="InterPro" id="IPR035965">
    <property type="entry name" value="PAS-like_dom_sf"/>
</dbReference>
<dbReference type="FunFam" id="3.40.50.300:FF:000006">
    <property type="entry name" value="DNA-binding transcriptional regulator NtrC"/>
    <property type="match status" value="1"/>
</dbReference>
<keyword evidence="6" id="KW-0804">Transcription</keyword>
<dbReference type="InterPro" id="IPR000014">
    <property type="entry name" value="PAS"/>
</dbReference>
<evidence type="ECO:0000313" key="10">
    <source>
        <dbReference type="Proteomes" id="UP000000378"/>
    </source>
</evidence>
<accession>D7CMS1</accession>